<dbReference type="SUPFAM" id="SSF51735">
    <property type="entry name" value="NAD(P)-binding Rossmann-fold domains"/>
    <property type="match status" value="1"/>
</dbReference>
<comment type="similarity">
    <text evidence="1">Belongs to the short-chain dehydrogenases/reductases (SDR) family.</text>
</comment>
<dbReference type="PRINTS" id="PR00081">
    <property type="entry name" value="GDHRDH"/>
</dbReference>
<keyword evidence="3" id="KW-1185">Reference proteome</keyword>
<organism evidence="2 3">
    <name type="scientific">Diaporthe vaccinii</name>
    <dbReference type="NCBI Taxonomy" id="105482"/>
    <lineage>
        <taxon>Eukaryota</taxon>
        <taxon>Fungi</taxon>
        <taxon>Dikarya</taxon>
        <taxon>Ascomycota</taxon>
        <taxon>Pezizomycotina</taxon>
        <taxon>Sordariomycetes</taxon>
        <taxon>Sordariomycetidae</taxon>
        <taxon>Diaporthales</taxon>
        <taxon>Diaporthaceae</taxon>
        <taxon>Diaporthe</taxon>
        <taxon>Diaporthe eres species complex</taxon>
    </lineage>
</organism>
<proteinExistence type="inferred from homology"/>
<dbReference type="PANTHER" id="PTHR42760">
    <property type="entry name" value="SHORT-CHAIN DEHYDROGENASES/REDUCTASES FAMILY MEMBER"/>
    <property type="match status" value="1"/>
</dbReference>
<accession>A0ABR4FCW0</accession>
<sequence length="265" mass="28618">MTPLLRGSAFITGAAKGIGQATAAAFARHGVSRLAIADIDVHALKKTKEVIRAQYPDTKVLELHLDVRQSGQVREALAEVVLKFGRLDIAVNNAGVGGSGKMTHEMPDSEWTQIADVDLLGVWRCQKEELDVMVDQEDLGIREGRGRIINVSSMYGLKSTGPHLPSTPYVASKHGVIGLTRADANSYGHMNIRVNAVCPGYVKTPLLTNLEFPPDSYLGRDLERTALKRLGMIEEVTDAIVFLASPMSSYMQGAALVVDGGYSSQ</sequence>
<evidence type="ECO:0000313" key="2">
    <source>
        <dbReference type="EMBL" id="KAL2292530.1"/>
    </source>
</evidence>
<evidence type="ECO:0000313" key="3">
    <source>
        <dbReference type="Proteomes" id="UP001600888"/>
    </source>
</evidence>
<dbReference type="Gene3D" id="3.40.50.720">
    <property type="entry name" value="NAD(P)-binding Rossmann-like Domain"/>
    <property type="match status" value="1"/>
</dbReference>
<dbReference type="PRINTS" id="PR00080">
    <property type="entry name" value="SDRFAMILY"/>
</dbReference>
<dbReference type="InterPro" id="IPR002347">
    <property type="entry name" value="SDR_fam"/>
</dbReference>
<dbReference type="Pfam" id="PF13561">
    <property type="entry name" value="adh_short_C2"/>
    <property type="match status" value="1"/>
</dbReference>
<dbReference type="CDD" id="cd05233">
    <property type="entry name" value="SDR_c"/>
    <property type="match status" value="1"/>
</dbReference>
<gene>
    <name evidence="2" type="ORF">FJTKL_09488</name>
</gene>
<protein>
    <submittedName>
        <fullName evidence="2">Uncharacterized protein</fullName>
    </submittedName>
</protein>
<dbReference type="Proteomes" id="UP001600888">
    <property type="component" value="Unassembled WGS sequence"/>
</dbReference>
<dbReference type="InterPro" id="IPR036291">
    <property type="entry name" value="NAD(P)-bd_dom_sf"/>
</dbReference>
<dbReference type="EMBL" id="JBAWTH010000003">
    <property type="protein sequence ID" value="KAL2292530.1"/>
    <property type="molecule type" value="Genomic_DNA"/>
</dbReference>
<name>A0ABR4FCW0_9PEZI</name>
<comment type="caution">
    <text evidence="2">The sequence shown here is derived from an EMBL/GenBank/DDBJ whole genome shotgun (WGS) entry which is preliminary data.</text>
</comment>
<reference evidence="2 3" key="1">
    <citation type="submission" date="2024-03" db="EMBL/GenBank/DDBJ databases">
        <title>A high-quality draft genome sequence of Diaporthe vaccinii, a causative agent of upright dieback and viscid rot disease in cranberry plants.</title>
        <authorList>
            <person name="Sarrasin M."/>
            <person name="Lang B.F."/>
            <person name="Burger G."/>
        </authorList>
    </citation>
    <scope>NUCLEOTIDE SEQUENCE [LARGE SCALE GENOMIC DNA]</scope>
    <source>
        <strain evidence="2 3">IS7</strain>
    </source>
</reference>
<evidence type="ECO:0000256" key="1">
    <source>
        <dbReference type="ARBA" id="ARBA00006484"/>
    </source>
</evidence>